<dbReference type="EMBL" id="JAHUZD010000027">
    <property type="protein sequence ID" value="KAI3405822.1"/>
    <property type="molecule type" value="Genomic_DNA"/>
</dbReference>
<dbReference type="RefSeq" id="XP_049181567.1">
    <property type="nucleotide sequence ID" value="XM_049322551.1"/>
</dbReference>
<protein>
    <submittedName>
        <fullName evidence="1">Uncharacterized protein</fullName>
    </submittedName>
</protein>
<reference evidence="1" key="1">
    <citation type="journal article" date="2022" name="DNA Res.">
        <title>Genome analysis of five recently described species of the CUG-Ser clade uncovers Candida theae as a new hybrid lineage with pathogenic potential in the Candida parapsilosis species complex.</title>
        <authorList>
            <person name="Mixao V."/>
            <person name="Del Olmo V."/>
            <person name="Hegedusova E."/>
            <person name="Saus E."/>
            <person name="Pryszcz L."/>
            <person name="Cillingova A."/>
            <person name="Nosek J."/>
            <person name="Gabaldon T."/>
        </authorList>
    </citation>
    <scope>NUCLEOTIDE SEQUENCE</scope>
    <source>
        <strain evidence="1">CBS 10844</strain>
    </source>
</reference>
<dbReference type="GeneID" id="73379046"/>
<evidence type="ECO:0000313" key="2">
    <source>
        <dbReference type="Proteomes" id="UP001202479"/>
    </source>
</evidence>
<sequence>MGVENFITRPEPKKLIFALLHNRTPGVACFEDEKKVLYIINNPLTLEPFIAKLLGKKTNVSIVYEFYTLNEICDFFKFLYQQTQLGTILFQQNVTIVVNRRFISTYSIKSTLTIQLIRYLSLKHHCQIVSTDKEIYSKMISLESIDKLIDLENVKVQPNYVEARETGSEPHFDLFIPSSWDSWNRIIVHGKSVIISPDNDRVDGIIRDEKVLEMLDQEYEAQISEKNSQVSALANYLSKYDENPEPKESDIAREKVPKTMNEFLQEVLNLDEISAS</sequence>
<keyword evidence="2" id="KW-1185">Reference proteome</keyword>
<dbReference type="Proteomes" id="UP001202479">
    <property type="component" value="Unassembled WGS sequence"/>
</dbReference>
<gene>
    <name evidence="1" type="ORF">KGF56_001429</name>
</gene>
<proteinExistence type="predicted"/>
<name>A0AAI9SZU1_9ASCO</name>
<comment type="caution">
    <text evidence="1">The sequence shown here is derived from an EMBL/GenBank/DDBJ whole genome shotgun (WGS) entry which is preliminary data.</text>
</comment>
<dbReference type="AlphaFoldDB" id="A0AAI9SZU1"/>
<organism evidence="1 2">
    <name type="scientific">Candida oxycetoniae</name>
    <dbReference type="NCBI Taxonomy" id="497107"/>
    <lineage>
        <taxon>Eukaryota</taxon>
        <taxon>Fungi</taxon>
        <taxon>Dikarya</taxon>
        <taxon>Ascomycota</taxon>
        <taxon>Saccharomycotina</taxon>
        <taxon>Pichiomycetes</taxon>
        <taxon>Debaryomycetaceae</taxon>
        <taxon>Candida/Lodderomyces clade</taxon>
        <taxon>Candida</taxon>
    </lineage>
</organism>
<accession>A0AAI9SZU1</accession>
<evidence type="ECO:0000313" key="1">
    <source>
        <dbReference type="EMBL" id="KAI3405822.1"/>
    </source>
</evidence>